<dbReference type="Gene3D" id="2.30.29.30">
    <property type="entry name" value="Pleckstrin-homology domain (PH domain)/Phosphotyrosine-binding domain (PTB)"/>
    <property type="match status" value="1"/>
</dbReference>
<dbReference type="CDD" id="cd13229">
    <property type="entry name" value="PH_TFIIH"/>
    <property type="match status" value="1"/>
</dbReference>
<keyword evidence="5" id="KW-0805">Transcription regulation</keyword>
<feature type="compositionally biased region" description="Low complexity" evidence="11">
    <location>
        <begin position="432"/>
        <end position="451"/>
    </location>
</feature>
<name>A0A194R4D2_PAPMA</name>
<evidence type="ECO:0000256" key="9">
    <source>
        <dbReference type="ARBA" id="ARBA00057028"/>
    </source>
</evidence>
<comment type="function">
    <text evidence="9">Component of the general transcription and DNA repair factor IIH (TFIIH) core complex, which is involved in general and transcription-coupled nucleotide excision repair (NER) of damaged DNA and, when complexed to CAK, in RNA transcription by RNA polymerase II. In NER, TFIIH acts by opening DNA around the lesion to allow the excision of the damaged oligonucleotide and its replacement by a new DNA fragment. In transcription, TFIIH has an essential role in transcription initiation. When the pre-initiation complex (PIC) has been established, TFIIH is required for promoter opening and promoter escape. Phosphorylation of the C-terminal tail (CTD) of the largest subunit of RNA polymerase II by the kinase module CAK controls the initiation of transcription.</text>
</comment>
<keyword evidence="4" id="KW-0227">DNA damage</keyword>
<keyword evidence="7" id="KW-0234">DNA repair</keyword>
<dbReference type="InParanoid" id="A0A194R4D2"/>
<dbReference type="InterPro" id="IPR005607">
    <property type="entry name" value="BSD_dom"/>
</dbReference>
<comment type="similarity">
    <text evidence="2">Belongs to the TFB1 family.</text>
</comment>
<keyword evidence="3" id="KW-0677">Repeat</keyword>
<dbReference type="InterPro" id="IPR027079">
    <property type="entry name" value="Tfb1/GTF2H1"/>
</dbReference>
<feature type="region of interest" description="Disordered" evidence="11">
    <location>
        <begin position="431"/>
        <end position="477"/>
    </location>
</feature>
<dbReference type="Proteomes" id="UP000053240">
    <property type="component" value="Unassembled WGS sequence"/>
</dbReference>
<dbReference type="GO" id="GO:0006289">
    <property type="term" value="P:nucleotide-excision repair"/>
    <property type="evidence" value="ECO:0007669"/>
    <property type="project" value="InterPro"/>
</dbReference>
<evidence type="ECO:0000259" key="12">
    <source>
        <dbReference type="PROSITE" id="PS50858"/>
    </source>
</evidence>
<dbReference type="PANTHER" id="PTHR12856">
    <property type="entry name" value="TRANSCRIPTION INITIATION FACTOR IIH-RELATED"/>
    <property type="match status" value="1"/>
</dbReference>
<dbReference type="Gene3D" id="6.10.140.1200">
    <property type="match status" value="1"/>
</dbReference>
<dbReference type="PROSITE" id="PS50858">
    <property type="entry name" value="BSD"/>
    <property type="match status" value="3"/>
</dbReference>
<dbReference type="FunFam" id="2.30.29.30:FF:000115">
    <property type="entry name" value="General transcription factor IIH subunit 1"/>
    <property type="match status" value="1"/>
</dbReference>
<dbReference type="Pfam" id="PF08567">
    <property type="entry name" value="PH_TFIIH"/>
    <property type="match status" value="1"/>
</dbReference>
<evidence type="ECO:0000256" key="1">
    <source>
        <dbReference type="ARBA" id="ARBA00004123"/>
    </source>
</evidence>
<dbReference type="InterPro" id="IPR013876">
    <property type="entry name" value="TFIIH_BTF_p62_N"/>
</dbReference>
<protein>
    <recommendedName>
        <fullName evidence="10">General transcription factor IIH subunit 1</fullName>
    </recommendedName>
</protein>
<evidence type="ECO:0000256" key="11">
    <source>
        <dbReference type="SAM" id="MobiDB-lite"/>
    </source>
</evidence>
<evidence type="ECO:0000256" key="7">
    <source>
        <dbReference type="ARBA" id="ARBA00023204"/>
    </source>
</evidence>
<evidence type="ECO:0000256" key="2">
    <source>
        <dbReference type="ARBA" id="ARBA00009448"/>
    </source>
</evidence>
<dbReference type="InterPro" id="IPR011993">
    <property type="entry name" value="PH-like_dom_sf"/>
</dbReference>
<proteinExistence type="inferred from homology"/>
<evidence type="ECO:0000313" key="14">
    <source>
        <dbReference type="Proteomes" id="UP000053240"/>
    </source>
</evidence>
<dbReference type="SUPFAM" id="SSF50729">
    <property type="entry name" value="PH domain-like"/>
    <property type="match status" value="1"/>
</dbReference>
<dbReference type="GO" id="GO:0000439">
    <property type="term" value="C:transcription factor TFIIH core complex"/>
    <property type="evidence" value="ECO:0007669"/>
    <property type="project" value="InterPro"/>
</dbReference>
<dbReference type="Pfam" id="PF03909">
    <property type="entry name" value="BSD"/>
    <property type="match status" value="2"/>
</dbReference>
<evidence type="ECO:0000256" key="5">
    <source>
        <dbReference type="ARBA" id="ARBA00023015"/>
    </source>
</evidence>
<dbReference type="EMBL" id="KQ460930">
    <property type="protein sequence ID" value="KPJ10716.1"/>
    <property type="molecule type" value="Genomic_DNA"/>
</dbReference>
<comment type="subcellular location">
    <subcellularLocation>
        <location evidence="1">Nucleus</location>
    </subcellularLocation>
</comment>
<dbReference type="Gene3D" id="1.10.3970.10">
    <property type="entry name" value="BSD domain"/>
    <property type="match status" value="2"/>
</dbReference>
<feature type="domain" description="BSD" evidence="12">
    <location>
        <begin position="293"/>
        <end position="345"/>
    </location>
</feature>
<evidence type="ECO:0000256" key="8">
    <source>
        <dbReference type="ARBA" id="ARBA00023242"/>
    </source>
</evidence>
<dbReference type="SMART" id="SM00751">
    <property type="entry name" value="BSD"/>
    <property type="match status" value="3"/>
</dbReference>
<evidence type="ECO:0000256" key="4">
    <source>
        <dbReference type="ARBA" id="ARBA00022763"/>
    </source>
</evidence>
<accession>A0A194R4D2</accession>
<evidence type="ECO:0000256" key="10">
    <source>
        <dbReference type="ARBA" id="ARBA00070129"/>
    </source>
</evidence>
<keyword evidence="14" id="KW-1185">Reference proteome</keyword>
<organism evidence="13 14">
    <name type="scientific">Papilio machaon</name>
    <name type="common">Old World swallowtail butterfly</name>
    <dbReference type="NCBI Taxonomy" id="76193"/>
    <lineage>
        <taxon>Eukaryota</taxon>
        <taxon>Metazoa</taxon>
        <taxon>Ecdysozoa</taxon>
        <taxon>Arthropoda</taxon>
        <taxon>Hexapoda</taxon>
        <taxon>Insecta</taxon>
        <taxon>Pterygota</taxon>
        <taxon>Neoptera</taxon>
        <taxon>Endopterygota</taxon>
        <taxon>Lepidoptera</taxon>
        <taxon>Glossata</taxon>
        <taxon>Ditrysia</taxon>
        <taxon>Papilionoidea</taxon>
        <taxon>Papilionidae</taxon>
        <taxon>Papilioninae</taxon>
        <taxon>Papilio</taxon>
    </lineage>
</organism>
<keyword evidence="8" id="KW-0539">Nucleus</keyword>
<keyword evidence="6" id="KW-0804">Transcription</keyword>
<feature type="compositionally biased region" description="Basic and acidic residues" evidence="11">
    <location>
        <begin position="464"/>
        <end position="477"/>
    </location>
</feature>
<dbReference type="GO" id="GO:0006351">
    <property type="term" value="P:DNA-templated transcription"/>
    <property type="evidence" value="ECO:0007669"/>
    <property type="project" value="InterPro"/>
</dbReference>
<evidence type="ECO:0000313" key="13">
    <source>
        <dbReference type="EMBL" id="KPJ10716.1"/>
    </source>
</evidence>
<dbReference type="InterPro" id="IPR035925">
    <property type="entry name" value="BSD_dom_sf"/>
</dbReference>
<evidence type="ECO:0000256" key="6">
    <source>
        <dbReference type="ARBA" id="ARBA00023163"/>
    </source>
</evidence>
<dbReference type="FunCoup" id="A0A194R4D2">
    <property type="interactions" value="2154"/>
</dbReference>
<gene>
    <name evidence="13" type="ORF">RR48_07722</name>
</gene>
<reference evidence="13 14" key="1">
    <citation type="journal article" date="2015" name="Nat. Commun.">
        <title>Outbred genome sequencing and CRISPR/Cas9 gene editing in butterflies.</title>
        <authorList>
            <person name="Li X."/>
            <person name="Fan D."/>
            <person name="Zhang W."/>
            <person name="Liu G."/>
            <person name="Zhang L."/>
            <person name="Zhao L."/>
            <person name="Fang X."/>
            <person name="Chen L."/>
            <person name="Dong Y."/>
            <person name="Chen Y."/>
            <person name="Ding Y."/>
            <person name="Zhao R."/>
            <person name="Feng M."/>
            <person name="Zhu Y."/>
            <person name="Feng Y."/>
            <person name="Jiang X."/>
            <person name="Zhu D."/>
            <person name="Xiang H."/>
            <person name="Feng X."/>
            <person name="Li S."/>
            <person name="Wang J."/>
            <person name="Zhang G."/>
            <person name="Kronforst M.R."/>
            <person name="Wang W."/>
        </authorList>
    </citation>
    <scope>NUCLEOTIDE SEQUENCE [LARGE SCALE GENOMIC DNA]</scope>
    <source>
        <strain evidence="13">Ya'a_city_454_Pm</strain>
        <tissue evidence="13">Whole body</tissue>
    </source>
</reference>
<evidence type="ECO:0000256" key="3">
    <source>
        <dbReference type="ARBA" id="ARBA00022737"/>
    </source>
</evidence>
<feature type="domain" description="BSD" evidence="12">
    <location>
        <begin position="104"/>
        <end position="146"/>
    </location>
</feature>
<sequence length="608" mass="69091">MTTSSEDVLLSVGYVRYKKGDGTLYVMNQRLAWMLENRDTVAVSHKYADIKTQKISPAGKPKVQLQVVLHDGTCSTFHFVNPAGADAQAKDRDQVKMLLQNLLPKFKRQIDGELEMKSRLLSLHPTLKHLYEDLVISKVLSSEEYWNTPTLKHYTDSSNVKQEAGVSGAFLADIQPQTDGCNGLKYNLTQDVIDAIFKTYPAVRKKHIDYVPNKMTEAEFWTKFFQSHYFHRDRIASSSSKDLFGECAKLDDQAIASAMKNTTLDLTVCKYLCLNEYGVSGAFLADIQPQTDGCNGLKYNLTQDVIDAIFKTYPAVRKKHIDYVPNKMTEAEFWTKFFQSHYFHRDRIASSSSKDLFGECAKLDDQAIASAMKNTTLDLTVDLPQFIEPVPLLPAEDEQPQDKDRGDSTSIHRNMIKRFNQHSIMVLKASHKTNSSNSNSSNSKTTNNNNKVVENGVRETNGVTEKRPGEEKCSTEPLEKKKRILEKIHYEDLEDSNTNGETQELKLSKVKSELHRLYLSCGEVLRELWRSFPQPGSGAGETEEAGARAHAFYEALLRFRNVKLRPFEEKMLRDLTPLATTLTKHLNQMIDTACAKYAVWQQRQAKLR</sequence>
<dbReference type="SUPFAM" id="SSF140383">
    <property type="entry name" value="BSD domain-like"/>
    <property type="match status" value="3"/>
</dbReference>
<feature type="domain" description="BSD" evidence="12">
    <location>
        <begin position="180"/>
        <end position="232"/>
    </location>
</feature>
<dbReference type="STRING" id="76193.A0A194R4D2"/>
<dbReference type="AlphaFoldDB" id="A0A194R4D2"/>